<accession>A0A6P8PRR6</accession>
<keyword evidence="9" id="KW-0966">Cell projection</keyword>
<evidence type="ECO:0000256" key="6">
    <source>
        <dbReference type="ARBA" id="ARBA00022989"/>
    </source>
</evidence>
<dbReference type="GeneID" id="117352301"/>
<dbReference type="PANTHER" id="PTHR13531">
    <property type="entry name" value="GEO07735P1-RELATED-RELATED"/>
    <property type="match status" value="1"/>
</dbReference>
<keyword evidence="4 12" id="KW-0812">Transmembrane</keyword>
<evidence type="ECO:0000256" key="2">
    <source>
        <dbReference type="ARBA" id="ARBA00004141"/>
    </source>
</evidence>
<organism evidence="13 14">
    <name type="scientific">Geotrypetes seraphini</name>
    <name type="common">Gaboon caecilian</name>
    <name type="synonym">Caecilia seraphini</name>
    <dbReference type="NCBI Taxonomy" id="260995"/>
    <lineage>
        <taxon>Eukaryota</taxon>
        <taxon>Metazoa</taxon>
        <taxon>Chordata</taxon>
        <taxon>Craniata</taxon>
        <taxon>Vertebrata</taxon>
        <taxon>Euteleostomi</taxon>
        <taxon>Amphibia</taxon>
        <taxon>Gymnophiona</taxon>
        <taxon>Geotrypetes</taxon>
    </lineage>
</organism>
<keyword evidence="6 12" id="KW-1133">Transmembrane helix</keyword>
<dbReference type="PANTHER" id="PTHR13531:SF5">
    <property type="entry name" value="TRANSMEMBRANE PROTEIN 216"/>
    <property type="match status" value="1"/>
</dbReference>
<feature type="transmembrane region" description="Helical" evidence="12">
    <location>
        <begin position="140"/>
        <end position="163"/>
    </location>
</feature>
<keyword evidence="13" id="KW-1185">Reference proteome</keyword>
<evidence type="ECO:0000256" key="10">
    <source>
        <dbReference type="ARBA" id="ARBA00037712"/>
    </source>
</evidence>
<proteinExistence type="predicted"/>
<evidence type="ECO:0000256" key="9">
    <source>
        <dbReference type="ARBA" id="ARBA00023273"/>
    </source>
</evidence>
<dbReference type="CTD" id="51259"/>
<keyword evidence="5" id="KW-0970">Cilium biogenesis/degradation</keyword>
<dbReference type="InterPro" id="IPR019184">
    <property type="entry name" value="Uncharacterised_TM-17"/>
</dbReference>
<evidence type="ECO:0000256" key="4">
    <source>
        <dbReference type="ARBA" id="ARBA00022692"/>
    </source>
</evidence>
<dbReference type="Proteomes" id="UP000515159">
    <property type="component" value="Chromosome 19"/>
</dbReference>
<dbReference type="OrthoDB" id="262535at2759"/>
<feature type="transmembrane region" description="Helical" evidence="12">
    <location>
        <begin position="77"/>
        <end position="97"/>
    </location>
</feature>
<sequence>MTQIYGPCIMGGSEQCKGFPFHLHLPTVFLTKICQMSSTPLEILLFLNGWYYATYFLLEILIFVYKGLILPYPTANLTLDIVMLFLYLGIEVIRIFYGSKGNLLQRKMPLAISLGLMIPAAVMAVYYLLLQTYVLRLEAIVNIILLVFYALELLLSIVALISFSRVETY</sequence>
<evidence type="ECO:0000256" key="1">
    <source>
        <dbReference type="ARBA" id="ARBA00004120"/>
    </source>
</evidence>
<gene>
    <name evidence="14" type="primary">TMEM216</name>
</gene>
<dbReference type="FunCoup" id="A0A6P8PRR6">
    <property type="interactions" value="162"/>
</dbReference>
<dbReference type="InParanoid" id="A0A6P8PRR6"/>
<dbReference type="KEGG" id="gsh:117352301"/>
<name>A0A6P8PRR6_GEOSA</name>
<dbReference type="Pfam" id="PF09799">
    <property type="entry name" value="Transmemb_17"/>
    <property type="match status" value="1"/>
</dbReference>
<reference evidence="14" key="1">
    <citation type="submission" date="2025-08" db="UniProtKB">
        <authorList>
            <consortium name="RefSeq"/>
        </authorList>
    </citation>
    <scope>IDENTIFICATION</scope>
</reference>
<comment type="function">
    <text evidence="10">Part of the tectonic-like complex which is required for tissue-specific ciliogenesis and may regulate ciliary membrane composition.</text>
</comment>
<feature type="transmembrane region" description="Helical" evidence="12">
    <location>
        <begin position="43"/>
        <end position="65"/>
    </location>
</feature>
<evidence type="ECO:0000256" key="7">
    <source>
        <dbReference type="ARBA" id="ARBA00023136"/>
    </source>
</evidence>
<evidence type="ECO:0000313" key="13">
    <source>
        <dbReference type="Proteomes" id="UP000515159"/>
    </source>
</evidence>
<evidence type="ECO:0000256" key="12">
    <source>
        <dbReference type="SAM" id="Phobius"/>
    </source>
</evidence>
<dbReference type="GO" id="GO:0016020">
    <property type="term" value="C:membrane"/>
    <property type="evidence" value="ECO:0007669"/>
    <property type="project" value="UniProtKB-SubCell"/>
</dbReference>
<dbReference type="AlphaFoldDB" id="A0A6P8PRR6"/>
<keyword evidence="8" id="KW-0206">Cytoskeleton</keyword>
<feature type="transmembrane region" description="Helical" evidence="12">
    <location>
        <begin position="109"/>
        <end position="128"/>
    </location>
</feature>
<evidence type="ECO:0000256" key="5">
    <source>
        <dbReference type="ARBA" id="ARBA00022794"/>
    </source>
</evidence>
<keyword evidence="7 12" id="KW-0472">Membrane</keyword>
<evidence type="ECO:0000256" key="11">
    <source>
        <dbReference type="ARBA" id="ARBA00039543"/>
    </source>
</evidence>
<comment type="subcellular location">
    <subcellularLocation>
        <location evidence="1">Cytoplasm</location>
        <location evidence="1">Cytoskeleton</location>
        <location evidence="1">Cilium basal body</location>
    </subcellularLocation>
    <subcellularLocation>
        <location evidence="2">Membrane</location>
        <topology evidence="2">Multi-pass membrane protein</topology>
    </subcellularLocation>
</comment>
<dbReference type="GO" id="GO:0035869">
    <property type="term" value="C:ciliary transition zone"/>
    <property type="evidence" value="ECO:0007669"/>
    <property type="project" value="TreeGrafter"/>
</dbReference>
<evidence type="ECO:0000256" key="3">
    <source>
        <dbReference type="ARBA" id="ARBA00022490"/>
    </source>
</evidence>
<dbReference type="RefSeq" id="XP_033784585.1">
    <property type="nucleotide sequence ID" value="XM_033928694.1"/>
</dbReference>
<protein>
    <recommendedName>
        <fullName evidence="11">Transmembrane protein 216</fullName>
    </recommendedName>
</protein>
<evidence type="ECO:0000313" key="14">
    <source>
        <dbReference type="RefSeq" id="XP_033784585.1"/>
    </source>
</evidence>
<keyword evidence="3" id="KW-0963">Cytoplasm</keyword>
<evidence type="ECO:0000256" key="8">
    <source>
        <dbReference type="ARBA" id="ARBA00023212"/>
    </source>
</evidence>
<dbReference type="GO" id="GO:1905515">
    <property type="term" value="P:non-motile cilium assembly"/>
    <property type="evidence" value="ECO:0007669"/>
    <property type="project" value="TreeGrafter"/>
</dbReference>